<accession>A0A6I6USL9</accession>
<protein>
    <submittedName>
        <fullName evidence="1">Uncharacterized protein</fullName>
    </submittedName>
</protein>
<dbReference type="RefSeq" id="WP_159362028.1">
    <property type="nucleotide sequence ID" value="NZ_CP047394.1"/>
</dbReference>
<sequence>MLWWIIGIAVVFGIISGLLRSKFSKNTFEACNQHERQLQEEERVKASSWFNGGQ</sequence>
<proteinExistence type="predicted"/>
<gene>
    <name evidence="1" type="ORF">FHE72_11705</name>
</gene>
<reference evidence="1 2" key="1">
    <citation type="submission" date="2019-06" db="EMBL/GenBank/DDBJ databases">
        <title>An operon consisting of a P-type ATPase gene and a transcriptional regular gene given the different cadmium resistance in Bacillus vietamensis 151-6 and Bacillus marisflavi 151-25.</title>
        <authorList>
            <person name="Yu X."/>
        </authorList>
    </citation>
    <scope>NUCLEOTIDE SEQUENCE [LARGE SCALE GENOMIC DNA]</scope>
    <source>
        <strain evidence="1 2">151-6</strain>
    </source>
</reference>
<dbReference type="EMBL" id="CP047394">
    <property type="protein sequence ID" value="QHE61606.1"/>
    <property type="molecule type" value="Genomic_DNA"/>
</dbReference>
<evidence type="ECO:0000313" key="1">
    <source>
        <dbReference type="EMBL" id="QHE61606.1"/>
    </source>
</evidence>
<dbReference type="Proteomes" id="UP000465062">
    <property type="component" value="Chromosome"/>
</dbReference>
<dbReference type="KEGG" id="bvq:FHE72_11705"/>
<name>A0A6I6USL9_9BACI</name>
<dbReference type="AlphaFoldDB" id="A0A6I6USL9"/>
<organism evidence="1 2">
    <name type="scientific">Rossellomorea vietnamensis</name>
    <dbReference type="NCBI Taxonomy" id="218284"/>
    <lineage>
        <taxon>Bacteria</taxon>
        <taxon>Bacillati</taxon>
        <taxon>Bacillota</taxon>
        <taxon>Bacilli</taxon>
        <taxon>Bacillales</taxon>
        <taxon>Bacillaceae</taxon>
        <taxon>Rossellomorea</taxon>
    </lineage>
</organism>
<evidence type="ECO:0000313" key="2">
    <source>
        <dbReference type="Proteomes" id="UP000465062"/>
    </source>
</evidence>